<name>A0A4Z2H2G6_9TELE</name>
<dbReference type="Proteomes" id="UP000314294">
    <property type="component" value="Unassembled WGS sequence"/>
</dbReference>
<evidence type="ECO:0000313" key="3">
    <source>
        <dbReference type="Proteomes" id="UP000314294"/>
    </source>
</evidence>
<protein>
    <submittedName>
        <fullName evidence="2">Uncharacterized protein</fullName>
    </submittedName>
</protein>
<dbReference type="AlphaFoldDB" id="A0A4Z2H2G6"/>
<proteinExistence type="predicted"/>
<dbReference type="EMBL" id="SRLO01000343">
    <property type="protein sequence ID" value="TNN59986.1"/>
    <property type="molecule type" value="Genomic_DNA"/>
</dbReference>
<evidence type="ECO:0000313" key="2">
    <source>
        <dbReference type="EMBL" id="TNN59986.1"/>
    </source>
</evidence>
<gene>
    <name evidence="2" type="ORF">EYF80_029828</name>
</gene>
<feature type="compositionally biased region" description="Polar residues" evidence="1">
    <location>
        <begin position="64"/>
        <end position="79"/>
    </location>
</feature>
<organism evidence="2 3">
    <name type="scientific">Liparis tanakae</name>
    <name type="common">Tanaka's snailfish</name>
    <dbReference type="NCBI Taxonomy" id="230148"/>
    <lineage>
        <taxon>Eukaryota</taxon>
        <taxon>Metazoa</taxon>
        <taxon>Chordata</taxon>
        <taxon>Craniata</taxon>
        <taxon>Vertebrata</taxon>
        <taxon>Euteleostomi</taxon>
        <taxon>Actinopterygii</taxon>
        <taxon>Neopterygii</taxon>
        <taxon>Teleostei</taxon>
        <taxon>Neoteleostei</taxon>
        <taxon>Acanthomorphata</taxon>
        <taxon>Eupercaria</taxon>
        <taxon>Perciformes</taxon>
        <taxon>Cottioidei</taxon>
        <taxon>Cottales</taxon>
        <taxon>Liparidae</taxon>
        <taxon>Liparis</taxon>
    </lineage>
</organism>
<keyword evidence="3" id="KW-1185">Reference proteome</keyword>
<evidence type="ECO:0000256" key="1">
    <source>
        <dbReference type="SAM" id="MobiDB-lite"/>
    </source>
</evidence>
<comment type="caution">
    <text evidence="2">The sequence shown here is derived from an EMBL/GenBank/DDBJ whole genome shotgun (WGS) entry which is preliminary data.</text>
</comment>
<feature type="region of interest" description="Disordered" evidence="1">
    <location>
        <begin position="37"/>
        <end position="81"/>
    </location>
</feature>
<reference evidence="2 3" key="1">
    <citation type="submission" date="2019-03" db="EMBL/GenBank/DDBJ databases">
        <title>First draft genome of Liparis tanakae, snailfish: a comprehensive survey of snailfish specific genes.</title>
        <authorList>
            <person name="Kim W."/>
            <person name="Song I."/>
            <person name="Jeong J.-H."/>
            <person name="Kim D."/>
            <person name="Kim S."/>
            <person name="Ryu S."/>
            <person name="Song J.Y."/>
            <person name="Lee S.K."/>
        </authorList>
    </citation>
    <scope>NUCLEOTIDE SEQUENCE [LARGE SCALE GENOMIC DNA]</scope>
    <source>
        <tissue evidence="2">Muscle</tissue>
    </source>
</reference>
<accession>A0A4Z2H2G6</accession>
<sequence length="128" mass="13305">MPRGDPLAQAKGAHFFVCDLNELLLCPAAPIFLQEAGEPGRASGPLSPISETSGNSRDLAGTRLASQSPPSQLPGTHNTHVPGAGGGLCVAGPQVSKEVLPALVNAVISVSTSAAVWCCWRCWHHQHH</sequence>